<dbReference type="FunFam" id="3.40.140.10:FF:000008">
    <property type="entry name" value="Cytidine deaminase"/>
    <property type="match status" value="1"/>
</dbReference>
<dbReference type="Pfam" id="PF00383">
    <property type="entry name" value="dCMP_cyt_deam_1"/>
    <property type="match status" value="1"/>
</dbReference>
<comment type="catalytic activity">
    <reaction evidence="10 15">
        <text>2'-deoxycytidine + H2O + H(+) = 2'-deoxyuridine + NH4(+)</text>
        <dbReference type="Rhea" id="RHEA:13433"/>
        <dbReference type="ChEBI" id="CHEBI:15377"/>
        <dbReference type="ChEBI" id="CHEBI:15378"/>
        <dbReference type="ChEBI" id="CHEBI:15698"/>
        <dbReference type="ChEBI" id="CHEBI:16450"/>
        <dbReference type="ChEBI" id="CHEBI:28938"/>
        <dbReference type="EC" id="3.5.4.5"/>
    </reaction>
</comment>
<comment type="similarity">
    <text evidence="3 15">Belongs to the cytidine and deoxycytidylate deaminase family.</text>
</comment>
<proteinExistence type="inferred from homology"/>
<dbReference type="InterPro" id="IPR050202">
    <property type="entry name" value="Cyt/Deoxycyt_deaminase"/>
</dbReference>
<evidence type="ECO:0000256" key="2">
    <source>
        <dbReference type="ARBA" id="ARBA00003949"/>
    </source>
</evidence>
<dbReference type="GO" id="GO:0005829">
    <property type="term" value="C:cytosol"/>
    <property type="evidence" value="ECO:0007669"/>
    <property type="project" value="TreeGrafter"/>
</dbReference>
<feature type="binding site" evidence="14">
    <location>
        <position position="123"/>
    </location>
    <ligand>
        <name>Zn(2+)</name>
        <dbReference type="ChEBI" id="CHEBI:29105"/>
        <note>catalytic</note>
    </ligand>
</feature>
<gene>
    <name evidence="17" type="ORF">GJU41_18535</name>
</gene>
<keyword evidence="8 14" id="KW-0862">Zinc</keyword>
<dbReference type="InterPro" id="IPR006262">
    <property type="entry name" value="Cyt_deam_tetra"/>
</dbReference>
<dbReference type="NCBIfam" id="NF009076">
    <property type="entry name" value="PRK12411.1"/>
    <property type="match status" value="1"/>
</dbReference>
<evidence type="ECO:0000256" key="14">
    <source>
        <dbReference type="PIRSR" id="PIRSR606262-3"/>
    </source>
</evidence>
<name>A0A6I2MF40_9BACI</name>
<dbReference type="EMBL" id="WKKF01000007">
    <property type="protein sequence ID" value="MRX55964.1"/>
    <property type="molecule type" value="Genomic_DNA"/>
</dbReference>
<evidence type="ECO:0000256" key="4">
    <source>
        <dbReference type="ARBA" id="ARBA00012783"/>
    </source>
</evidence>
<feature type="binding site" evidence="13">
    <location>
        <begin position="79"/>
        <end position="85"/>
    </location>
    <ligand>
        <name>substrate</name>
    </ligand>
</feature>
<dbReference type="PROSITE" id="PS51747">
    <property type="entry name" value="CYT_DCMP_DEAMINASES_2"/>
    <property type="match status" value="1"/>
</dbReference>
<dbReference type="SUPFAM" id="SSF53927">
    <property type="entry name" value="Cytidine deaminase-like"/>
    <property type="match status" value="1"/>
</dbReference>
<dbReference type="GO" id="GO:0008270">
    <property type="term" value="F:zinc ion binding"/>
    <property type="evidence" value="ECO:0007669"/>
    <property type="project" value="UniProtKB-UniRule"/>
</dbReference>
<evidence type="ECO:0000313" key="18">
    <source>
        <dbReference type="Proteomes" id="UP000441585"/>
    </source>
</evidence>
<protein>
    <recommendedName>
        <fullName evidence="5 15">Cytidine deaminase</fullName>
        <ecNumber evidence="4 15">3.5.4.5</ecNumber>
    </recommendedName>
    <alternativeName>
        <fullName evidence="9 15">Cytidine aminohydrolase</fullName>
    </alternativeName>
</protein>
<dbReference type="InterPro" id="IPR002125">
    <property type="entry name" value="CMP_dCMP_dom"/>
</dbReference>
<keyword evidence="6 14" id="KW-0479">Metal-binding</keyword>
<evidence type="ECO:0000256" key="5">
    <source>
        <dbReference type="ARBA" id="ARBA00018266"/>
    </source>
</evidence>
<evidence type="ECO:0000256" key="9">
    <source>
        <dbReference type="ARBA" id="ARBA00032005"/>
    </source>
</evidence>
<feature type="binding site" evidence="14">
    <location>
        <position position="90"/>
    </location>
    <ligand>
        <name>Zn(2+)</name>
        <dbReference type="ChEBI" id="CHEBI:29105"/>
        <note>catalytic</note>
    </ligand>
</feature>
<dbReference type="RefSeq" id="WP_083328115.1">
    <property type="nucleotide sequence ID" value="NZ_CAJFZX010000001.1"/>
</dbReference>
<dbReference type="EC" id="3.5.4.5" evidence="4 15"/>
<evidence type="ECO:0000256" key="1">
    <source>
        <dbReference type="ARBA" id="ARBA00001947"/>
    </source>
</evidence>
<accession>A0A6I2MF40</accession>
<dbReference type="Proteomes" id="UP000441585">
    <property type="component" value="Unassembled WGS sequence"/>
</dbReference>
<sequence>MRKFLQLNYICGICVKFHLILGKIEIHDVAIQKGSRALNSEQLIKEAKAAREMAYVPYSKFQVGAALLTKDGKVYRGCNIENASYGMTNCAERTALFKAVSEGDKEFAAIAIVADTEGPVSPCGACRQVISELCPKDMKVILTNLNGNVKEWTVADLLPGAFSSEDLHE</sequence>
<evidence type="ECO:0000256" key="15">
    <source>
        <dbReference type="RuleBase" id="RU364006"/>
    </source>
</evidence>
<evidence type="ECO:0000256" key="12">
    <source>
        <dbReference type="PIRSR" id="PIRSR606262-1"/>
    </source>
</evidence>
<evidence type="ECO:0000256" key="3">
    <source>
        <dbReference type="ARBA" id="ARBA00006576"/>
    </source>
</evidence>
<dbReference type="PANTHER" id="PTHR11644:SF2">
    <property type="entry name" value="CYTIDINE DEAMINASE"/>
    <property type="match status" value="1"/>
</dbReference>
<evidence type="ECO:0000256" key="13">
    <source>
        <dbReference type="PIRSR" id="PIRSR606262-2"/>
    </source>
</evidence>
<evidence type="ECO:0000256" key="11">
    <source>
        <dbReference type="ARBA" id="ARBA00049558"/>
    </source>
</evidence>
<evidence type="ECO:0000256" key="7">
    <source>
        <dbReference type="ARBA" id="ARBA00022801"/>
    </source>
</evidence>
<feature type="domain" description="CMP/dCMP-type deaminase" evidence="16">
    <location>
        <begin position="38"/>
        <end position="165"/>
    </location>
</feature>
<comment type="catalytic activity">
    <reaction evidence="11 15">
        <text>cytidine + H2O + H(+) = uridine + NH4(+)</text>
        <dbReference type="Rhea" id="RHEA:16069"/>
        <dbReference type="ChEBI" id="CHEBI:15377"/>
        <dbReference type="ChEBI" id="CHEBI:15378"/>
        <dbReference type="ChEBI" id="CHEBI:16704"/>
        <dbReference type="ChEBI" id="CHEBI:17562"/>
        <dbReference type="ChEBI" id="CHEBI:28938"/>
        <dbReference type="EC" id="3.5.4.5"/>
    </reaction>
</comment>
<dbReference type="NCBIfam" id="NF004064">
    <property type="entry name" value="PRK05578.1"/>
    <property type="match status" value="1"/>
</dbReference>
<comment type="cofactor">
    <cofactor evidence="1 14 15">
        <name>Zn(2+)</name>
        <dbReference type="ChEBI" id="CHEBI:29105"/>
    </cofactor>
</comment>
<comment type="caution">
    <text evidence="17">The sequence shown here is derived from an EMBL/GenBank/DDBJ whole genome shotgun (WGS) entry which is preliminary data.</text>
</comment>
<dbReference type="NCBIfam" id="TIGR01354">
    <property type="entry name" value="cyt_deam_tetra"/>
    <property type="match status" value="1"/>
</dbReference>
<evidence type="ECO:0000256" key="8">
    <source>
        <dbReference type="ARBA" id="ARBA00022833"/>
    </source>
</evidence>
<dbReference type="GO" id="GO:0004126">
    <property type="term" value="F:cytidine deaminase activity"/>
    <property type="evidence" value="ECO:0007669"/>
    <property type="project" value="UniProtKB-UniRule"/>
</dbReference>
<keyword evidence="18" id="KW-1185">Reference proteome</keyword>
<dbReference type="CDD" id="cd01283">
    <property type="entry name" value="cytidine_deaminase"/>
    <property type="match status" value="1"/>
</dbReference>
<dbReference type="InterPro" id="IPR016192">
    <property type="entry name" value="APOBEC/CMP_deaminase_Zn-bd"/>
</dbReference>
<comment type="function">
    <text evidence="2 15">This enzyme scavenges exogenous and endogenous cytidine and 2'-deoxycytidine for UMP synthesis.</text>
</comment>
<dbReference type="AlphaFoldDB" id="A0A6I2MF40"/>
<evidence type="ECO:0000256" key="10">
    <source>
        <dbReference type="ARBA" id="ARBA00049252"/>
    </source>
</evidence>
<feature type="binding site" evidence="14">
    <location>
        <position position="126"/>
    </location>
    <ligand>
        <name>Zn(2+)</name>
        <dbReference type="ChEBI" id="CHEBI:29105"/>
        <note>catalytic</note>
    </ligand>
</feature>
<evidence type="ECO:0000259" key="16">
    <source>
        <dbReference type="PROSITE" id="PS51747"/>
    </source>
</evidence>
<keyword evidence="7 15" id="KW-0378">Hydrolase</keyword>
<feature type="active site" description="Proton donor" evidence="12">
    <location>
        <position position="92"/>
    </location>
</feature>
<dbReference type="GO" id="GO:0055086">
    <property type="term" value="P:nucleobase-containing small molecule metabolic process"/>
    <property type="evidence" value="ECO:0007669"/>
    <property type="project" value="UniProtKB-ARBA"/>
</dbReference>
<dbReference type="PANTHER" id="PTHR11644">
    <property type="entry name" value="CYTIDINE DEAMINASE"/>
    <property type="match status" value="1"/>
</dbReference>
<reference evidence="17 18" key="1">
    <citation type="submission" date="2019-11" db="EMBL/GenBank/DDBJ databases">
        <title>Bacillus idriensis genome.</title>
        <authorList>
            <person name="Konopka E.N."/>
            <person name="Newman J.D."/>
        </authorList>
    </citation>
    <scope>NUCLEOTIDE SEQUENCE [LARGE SCALE GENOMIC DNA]</scope>
    <source>
        <strain evidence="17 18">DSM 19097</strain>
    </source>
</reference>
<dbReference type="Gene3D" id="3.40.140.10">
    <property type="entry name" value="Cytidine Deaminase, domain 2"/>
    <property type="match status" value="1"/>
</dbReference>
<dbReference type="InterPro" id="IPR016193">
    <property type="entry name" value="Cytidine_deaminase-like"/>
</dbReference>
<dbReference type="PROSITE" id="PS00903">
    <property type="entry name" value="CYT_DCMP_DEAMINASES_1"/>
    <property type="match status" value="1"/>
</dbReference>
<organism evidence="17 18">
    <name type="scientific">Metabacillus idriensis</name>
    <dbReference type="NCBI Taxonomy" id="324768"/>
    <lineage>
        <taxon>Bacteria</taxon>
        <taxon>Bacillati</taxon>
        <taxon>Bacillota</taxon>
        <taxon>Bacilli</taxon>
        <taxon>Bacillales</taxon>
        <taxon>Bacillaceae</taxon>
        <taxon>Metabacillus</taxon>
    </lineage>
</organism>
<dbReference type="GO" id="GO:0042802">
    <property type="term" value="F:identical protein binding"/>
    <property type="evidence" value="ECO:0007669"/>
    <property type="project" value="UniProtKB-ARBA"/>
</dbReference>
<evidence type="ECO:0000313" key="17">
    <source>
        <dbReference type="EMBL" id="MRX55964.1"/>
    </source>
</evidence>
<evidence type="ECO:0000256" key="6">
    <source>
        <dbReference type="ARBA" id="ARBA00022723"/>
    </source>
</evidence>
<dbReference type="GO" id="GO:0072527">
    <property type="term" value="P:pyrimidine-containing compound metabolic process"/>
    <property type="evidence" value="ECO:0007669"/>
    <property type="project" value="UniProtKB-ARBA"/>
</dbReference>